<dbReference type="NCBIfam" id="NF007739">
    <property type="entry name" value="PRK10419.1"/>
    <property type="match status" value="2"/>
</dbReference>
<dbReference type="InterPro" id="IPR013563">
    <property type="entry name" value="Oligopep_ABC_C"/>
</dbReference>
<keyword evidence="3" id="KW-0547">Nucleotide-binding</keyword>
<dbReference type="InterPro" id="IPR027417">
    <property type="entry name" value="P-loop_NTPase"/>
</dbReference>
<dbReference type="GO" id="GO:0015833">
    <property type="term" value="P:peptide transport"/>
    <property type="evidence" value="ECO:0007669"/>
    <property type="project" value="InterPro"/>
</dbReference>
<dbReference type="InterPro" id="IPR017871">
    <property type="entry name" value="ABC_transporter-like_CS"/>
</dbReference>
<gene>
    <name evidence="6" type="ORF">G7Y29_01985</name>
</gene>
<evidence type="ECO:0000313" key="7">
    <source>
        <dbReference type="Proteomes" id="UP000594586"/>
    </source>
</evidence>
<dbReference type="Proteomes" id="UP000594586">
    <property type="component" value="Chromosome"/>
</dbReference>
<dbReference type="GO" id="GO:0055085">
    <property type="term" value="P:transmembrane transport"/>
    <property type="evidence" value="ECO:0007669"/>
    <property type="project" value="UniProtKB-ARBA"/>
</dbReference>
<dbReference type="SMART" id="SM00382">
    <property type="entry name" value="AAA"/>
    <property type="match status" value="2"/>
</dbReference>
<dbReference type="Pfam" id="PF00005">
    <property type="entry name" value="ABC_tran"/>
    <property type="match status" value="2"/>
</dbReference>
<dbReference type="Pfam" id="PF08352">
    <property type="entry name" value="oligo_HPY"/>
    <property type="match status" value="1"/>
</dbReference>
<dbReference type="KEGG" id="cqn:G7Y29_01985"/>
<feature type="domain" description="ABC transporter" evidence="5">
    <location>
        <begin position="14"/>
        <end position="260"/>
    </location>
</feature>
<evidence type="ECO:0000256" key="2">
    <source>
        <dbReference type="ARBA" id="ARBA00022448"/>
    </source>
</evidence>
<evidence type="ECO:0000256" key="4">
    <source>
        <dbReference type="ARBA" id="ARBA00022840"/>
    </source>
</evidence>
<dbReference type="PROSITE" id="PS00211">
    <property type="entry name" value="ABC_TRANSPORTER_1"/>
    <property type="match status" value="2"/>
</dbReference>
<evidence type="ECO:0000259" key="5">
    <source>
        <dbReference type="PROSITE" id="PS50893"/>
    </source>
</evidence>
<evidence type="ECO:0000313" key="6">
    <source>
        <dbReference type="EMBL" id="QPK83606.1"/>
    </source>
</evidence>
<dbReference type="InterPro" id="IPR003439">
    <property type="entry name" value="ABC_transporter-like_ATP-bd"/>
</dbReference>
<dbReference type="RefSeq" id="WP_165003616.1">
    <property type="nucleotide sequence ID" value="NZ_CP064955.1"/>
</dbReference>
<dbReference type="PROSITE" id="PS50893">
    <property type="entry name" value="ABC_TRANSPORTER_2"/>
    <property type="match status" value="2"/>
</dbReference>
<feature type="domain" description="ABC transporter" evidence="5">
    <location>
        <begin position="283"/>
        <end position="522"/>
    </location>
</feature>
<dbReference type="PANTHER" id="PTHR43776">
    <property type="entry name" value="TRANSPORT ATP-BINDING PROTEIN"/>
    <property type="match status" value="1"/>
</dbReference>
<dbReference type="PANTHER" id="PTHR43776:SF7">
    <property type="entry name" value="D,D-DIPEPTIDE TRANSPORT ATP-BINDING PROTEIN DDPF-RELATED"/>
    <property type="match status" value="1"/>
</dbReference>
<dbReference type="AlphaFoldDB" id="A0A7T0KNF9"/>
<sequence>MTSTKKTANNTPVLAVEGLSVEYSGAQAVDKVSFAVYPGEITALVGESGSGKTTSAMAAAGLLGRSASVERGTITFGGEDITANSPAQWRVLRGKRIGLVPQDPGNSLNPLKTIGEAIEEGWEIHGVGDAAWRRTRALELLAEVGIDEPVRRYQQYPHELSGGMKQRVLIAAAVALEPEVLIADEPTSALDVTVQKTILDLLDRMRRELGLGILLITHDLAVAGDRAEHVVIMERGRVVESGPASETLANPREAYSRRLLADAPSLAVANAHHRPALSGETLLTVENLTARFGDFTAVDDVSFEVQRGSTHALVGESGSGKTTTGRAVSLFYAPTHGRITLAGVDVTGAKGAQLRALRSSVQMVHQNPFSSLNPRMSVEDIVAEPLRNLSNTPKRAARAAAREFLNRVALDPALGDRTASQLSGGQRQRVAIARALIVEPDLVVLDEAVSALDVTVQAQILELLEELQQELGLTYIFISHDLAVVRQISDTVSVFSRGTQVEYGPTGDVFDNPRAETTRMLIDAIPGATFRARQLGEFHV</sequence>
<dbReference type="InterPro" id="IPR003593">
    <property type="entry name" value="AAA+_ATPase"/>
</dbReference>
<name>A0A7T0KNF9_9CORY</name>
<dbReference type="SUPFAM" id="SSF52540">
    <property type="entry name" value="P-loop containing nucleoside triphosphate hydrolases"/>
    <property type="match status" value="2"/>
</dbReference>
<organism evidence="6 7">
    <name type="scientific">Corynebacterium qintianiae</name>
    <dbReference type="NCBI Taxonomy" id="2709392"/>
    <lineage>
        <taxon>Bacteria</taxon>
        <taxon>Bacillati</taxon>
        <taxon>Actinomycetota</taxon>
        <taxon>Actinomycetes</taxon>
        <taxon>Mycobacteriales</taxon>
        <taxon>Corynebacteriaceae</taxon>
        <taxon>Corynebacterium</taxon>
    </lineage>
</organism>
<dbReference type="EMBL" id="CP064955">
    <property type="protein sequence ID" value="QPK83606.1"/>
    <property type="molecule type" value="Genomic_DNA"/>
</dbReference>
<protein>
    <submittedName>
        <fullName evidence="6">ABC transporter ATP-binding protein</fullName>
    </submittedName>
</protein>
<dbReference type="GO" id="GO:0005524">
    <property type="term" value="F:ATP binding"/>
    <property type="evidence" value="ECO:0007669"/>
    <property type="project" value="UniProtKB-KW"/>
</dbReference>
<reference evidence="6 7" key="1">
    <citation type="submission" date="2020-11" db="EMBL/GenBank/DDBJ databases">
        <title>Corynebacterium sp. MC1420.</title>
        <authorList>
            <person name="Zhou J."/>
        </authorList>
    </citation>
    <scope>NUCLEOTIDE SEQUENCE [LARGE SCALE GENOMIC DNA]</scope>
    <source>
        <strain evidence="6 7">MC1420</strain>
    </source>
</reference>
<proteinExistence type="inferred from homology"/>
<dbReference type="Gene3D" id="3.40.50.300">
    <property type="entry name" value="P-loop containing nucleotide triphosphate hydrolases"/>
    <property type="match status" value="2"/>
</dbReference>
<dbReference type="NCBIfam" id="NF008453">
    <property type="entry name" value="PRK11308.1"/>
    <property type="match status" value="2"/>
</dbReference>
<comment type="similarity">
    <text evidence="1">Belongs to the ABC transporter superfamily.</text>
</comment>
<dbReference type="GO" id="GO:0016887">
    <property type="term" value="F:ATP hydrolysis activity"/>
    <property type="evidence" value="ECO:0007669"/>
    <property type="project" value="InterPro"/>
</dbReference>
<dbReference type="InterPro" id="IPR050319">
    <property type="entry name" value="ABC_transp_ATP-bind"/>
</dbReference>
<dbReference type="CDD" id="cd03257">
    <property type="entry name" value="ABC_NikE_OppD_transporters"/>
    <property type="match status" value="2"/>
</dbReference>
<accession>A0A7T0KNF9</accession>
<evidence type="ECO:0000256" key="3">
    <source>
        <dbReference type="ARBA" id="ARBA00022741"/>
    </source>
</evidence>
<keyword evidence="7" id="KW-1185">Reference proteome</keyword>
<keyword evidence="4 6" id="KW-0067">ATP-binding</keyword>
<evidence type="ECO:0000256" key="1">
    <source>
        <dbReference type="ARBA" id="ARBA00005417"/>
    </source>
</evidence>
<keyword evidence="2" id="KW-0813">Transport</keyword>